<dbReference type="RefSeq" id="WP_124675975.1">
    <property type="nucleotide sequence ID" value="NZ_JAUJQA010000027.1"/>
</dbReference>
<sequence length="59" mass="6711">MKVDPDPIVRHLALSPNDRLESARGSAMDRRQDIVHQQNSGSFCRCVVIFHKFMLAGCR</sequence>
<name>A0ABT8P3L6_9BURK</name>
<protein>
    <submittedName>
        <fullName evidence="1">Uncharacterized protein</fullName>
    </submittedName>
</protein>
<dbReference type="EMBL" id="JAUJQL010000025">
    <property type="protein sequence ID" value="MDN7527870.1"/>
    <property type="molecule type" value="Genomic_DNA"/>
</dbReference>
<evidence type="ECO:0000313" key="1">
    <source>
        <dbReference type="EMBL" id="MDN7527870.1"/>
    </source>
</evidence>
<organism evidence="1 2">
    <name type="scientific">Burkholderia orbicola</name>
    <dbReference type="NCBI Taxonomy" id="2978683"/>
    <lineage>
        <taxon>Bacteria</taxon>
        <taxon>Pseudomonadati</taxon>
        <taxon>Pseudomonadota</taxon>
        <taxon>Betaproteobacteria</taxon>
        <taxon>Burkholderiales</taxon>
        <taxon>Burkholderiaceae</taxon>
        <taxon>Burkholderia</taxon>
        <taxon>Burkholderia cepacia complex</taxon>
    </lineage>
</organism>
<accession>A0ABT8P3L6</accession>
<evidence type="ECO:0000313" key="2">
    <source>
        <dbReference type="Proteomes" id="UP001172217"/>
    </source>
</evidence>
<gene>
    <name evidence="1" type="ORF">QZM70_33510</name>
</gene>
<comment type="caution">
    <text evidence="1">The sequence shown here is derived from an EMBL/GenBank/DDBJ whole genome shotgun (WGS) entry which is preliminary data.</text>
</comment>
<keyword evidence="2" id="KW-1185">Reference proteome</keyword>
<reference evidence="1" key="1">
    <citation type="submission" date="2023-07" db="EMBL/GenBank/DDBJ databases">
        <title>A collection of bacterial strains from the Burkholderia cepacia Research Laboratory and Repository.</title>
        <authorList>
            <person name="Lipuma J."/>
            <person name="Spilker T."/>
            <person name="Caverly L."/>
        </authorList>
    </citation>
    <scope>NUCLEOTIDE SEQUENCE</scope>
    <source>
        <strain evidence="1">AU45194</strain>
    </source>
</reference>
<dbReference type="Proteomes" id="UP001172217">
    <property type="component" value="Unassembled WGS sequence"/>
</dbReference>
<proteinExistence type="predicted"/>